<evidence type="ECO:0000256" key="6">
    <source>
        <dbReference type="ARBA" id="ARBA00023136"/>
    </source>
</evidence>
<comment type="similarity">
    <text evidence="7">Belongs to the binding-protein-dependent transport system permease family.</text>
</comment>
<dbReference type="AlphaFoldDB" id="A0A967KCM3"/>
<evidence type="ECO:0000256" key="1">
    <source>
        <dbReference type="ARBA" id="ARBA00004651"/>
    </source>
</evidence>
<dbReference type="RefSeq" id="WP_167228073.1">
    <property type="nucleotide sequence ID" value="NZ_JAAQPH010000017.1"/>
</dbReference>
<evidence type="ECO:0000256" key="4">
    <source>
        <dbReference type="ARBA" id="ARBA00022692"/>
    </source>
</evidence>
<feature type="domain" description="ABC transmembrane type-1" evidence="8">
    <location>
        <begin position="94"/>
        <end position="295"/>
    </location>
</feature>
<dbReference type="Proteomes" id="UP000761264">
    <property type="component" value="Unassembled WGS sequence"/>
</dbReference>
<sequence>MLIYALKRGALALLVAFTISLVAFLLLNFATDPASLMAGDEADIADVELIRKQFGFDRPLYVQYFSWLGSVFQGDFGDSLYWRSPVVDLVVRHFPVTLALAGSSILVTILVAIPLGAAAALNPNTLIDRIALSLAVAAQAVPNFWLGVMAIMLLAVTFPIFPVSGAETWWHFVLPAFVLGLSSVPSVMRLTRTGLLEVMASDYIRTARAKGYRGLGLLRRHAMRNALLPVVSILAVQLGEKLGGSLVTESVFAINGLGRLAIESIIGGDVPTVQMLVFIFALTFVLFTFLADLLNAWLDPRIRLG</sequence>
<evidence type="ECO:0000256" key="5">
    <source>
        <dbReference type="ARBA" id="ARBA00022989"/>
    </source>
</evidence>
<feature type="transmembrane region" description="Helical" evidence="7">
    <location>
        <begin position="143"/>
        <end position="163"/>
    </location>
</feature>
<dbReference type="GO" id="GO:0055085">
    <property type="term" value="P:transmembrane transport"/>
    <property type="evidence" value="ECO:0007669"/>
    <property type="project" value="InterPro"/>
</dbReference>
<accession>A0A967KCM3</accession>
<dbReference type="Pfam" id="PF00528">
    <property type="entry name" value="BPD_transp_1"/>
    <property type="match status" value="1"/>
</dbReference>
<dbReference type="InterPro" id="IPR045621">
    <property type="entry name" value="BPD_transp_1_N"/>
</dbReference>
<dbReference type="PANTHER" id="PTHR43163">
    <property type="entry name" value="DIPEPTIDE TRANSPORT SYSTEM PERMEASE PROTEIN DPPB-RELATED"/>
    <property type="match status" value="1"/>
</dbReference>
<dbReference type="EMBL" id="JAAQPH010000017">
    <property type="protein sequence ID" value="NIA70949.1"/>
    <property type="molecule type" value="Genomic_DNA"/>
</dbReference>
<keyword evidence="10" id="KW-1185">Reference proteome</keyword>
<evidence type="ECO:0000313" key="9">
    <source>
        <dbReference type="EMBL" id="NIA70949.1"/>
    </source>
</evidence>
<dbReference type="CDD" id="cd06261">
    <property type="entry name" value="TM_PBP2"/>
    <property type="match status" value="1"/>
</dbReference>
<evidence type="ECO:0000256" key="7">
    <source>
        <dbReference type="RuleBase" id="RU363032"/>
    </source>
</evidence>
<reference evidence="9" key="1">
    <citation type="submission" date="2020-03" db="EMBL/GenBank/DDBJ databases">
        <title>Genome of Pelagibius litoralis DSM 21314T.</title>
        <authorList>
            <person name="Wang G."/>
        </authorList>
    </citation>
    <scope>NUCLEOTIDE SEQUENCE</scope>
    <source>
        <strain evidence="9">DSM 21314</strain>
    </source>
</reference>
<evidence type="ECO:0000256" key="3">
    <source>
        <dbReference type="ARBA" id="ARBA00022475"/>
    </source>
</evidence>
<feature type="transmembrane region" description="Helical" evidence="7">
    <location>
        <begin position="98"/>
        <end position="122"/>
    </location>
</feature>
<dbReference type="PROSITE" id="PS50928">
    <property type="entry name" value="ABC_TM1"/>
    <property type="match status" value="1"/>
</dbReference>
<keyword evidence="2 7" id="KW-0813">Transport</keyword>
<dbReference type="SUPFAM" id="SSF161098">
    <property type="entry name" value="MetI-like"/>
    <property type="match status" value="1"/>
</dbReference>
<gene>
    <name evidence="9" type="ORF">HBA54_20315</name>
</gene>
<keyword evidence="6 7" id="KW-0472">Membrane</keyword>
<dbReference type="PANTHER" id="PTHR43163:SF6">
    <property type="entry name" value="DIPEPTIDE TRANSPORT SYSTEM PERMEASE PROTEIN DPPB-RELATED"/>
    <property type="match status" value="1"/>
</dbReference>
<feature type="transmembrane region" description="Helical" evidence="7">
    <location>
        <begin position="275"/>
        <end position="298"/>
    </location>
</feature>
<protein>
    <submittedName>
        <fullName evidence="9">ABC transporter permease</fullName>
    </submittedName>
</protein>
<comment type="subcellular location">
    <subcellularLocation>
        <location evidence="1 7">Cell membrane</location>
        <topology evidence="1 7">Multi-pass membrane protein</topology>
    </subcellularLocation>
</comment>
<proteinExistence type="inferred from homology"/>
<comment type="caution">
    <text evidence="9">The sequence shown here is derived from an EMBL/GenBank/DDBJ whole genome shotgun (WGS) entry which is preliminary data.</text>
</comment>
<dbReference type="InterPro" id="IPR035906">
    <property type="entry name" value="MetI-like_sf"/>
</dbReference>
<dbReference type="Pfam" id="PF19300">
    <property type="entry name" value="BPD_transp_1_N"/>
    <property type="match status" value="1"/>
</dbReference>
<dbReference type="GO" id="GO:0005886">
    <property type="term" value="C:plasma membrane"/>
    <property type="evidence" value="ECO:0007669"/>
    <property type="project" value="UniProtKB-SubCell"/>
</dbReference>
<dbReference type="InterPro" id="IPR000515">
    <property type="entry name" value="MetI-like"/>
</dbReference>
<evidence type="ECO:0000259" key="8">
    <source>
        <dbReference type="PROSITE" id="PS50928"/>
    </source>
</evidence>
<dbReference type="Gene3D" id="1.10.3720.10">
    <property type="entry name" value="MetI-like"/>
    <property type="match status" value="1"/>
</dbReference>
<keyword evidence="4 7" id="KW-0812">Transmembrane</keyword>
<name>A0A967KCM3_9PROT</name>
<feature type="transmembrane region" description="Helical" evidence="7">
    <location>
        <begin position="169"/>
        <end position="188"/>
    </location>
</feature>
<keyword evidence="3" id="KW-1003">Cell membrane</keyword>
<evidence type="ECO:0000256" key="2">
    <source>
        <dbReference type="ARBA" id="ARBA00022448"/>
    </source>
</evidence>
<organism evidence="9 10">
    <name type="scientific">Pelagibius litoralis</name>
    <dbReference type="NCBI Taxonomy" id="374515"/>
    <lineage>
        <taxon>Bacteria</taxon>
        <taxon>Pseudomonadati</taxon>
        <taxon>Pseudomonadota</taxon>
        <taxon>Alphaproteobacteria</taxon>
        <taxon>Rhodospirillales</taxon>
        <taxon>Rhodovibrionaceae</taxon>
        <taxon>Pelagibius</taxon>
    </lineage>
</organism>
<evidence type="ECO:0000313" key="10">
    <source>
        <dbReference type="Proteomes" id="UP000761264"/>
    </source>
</evidence>
<keyword evidence="5 7" id="KW-1133">Transmembrane helix</keyword>